<dbReference type="Gene3D" id="2.60.120.10">
    <property type="entry name" value="Jelly Rolls"/>
    <property type="match status" value="1"/>
</dbReference>
<reference evidence="2" key="1">
    <citation type="submission" date="2022-09" db="EMBL/GenBank/DDBJ databases">
        <title>genome sequence of Deinococcus rubellus.</title>
        <authorList>
            <person name="Srinivasan S."/>
        </authorList>
    </citation>
    <scope>NUCLEOTIDE SEQUENCE</scope>
    <source>
        <strain evidence="2">Ant6</strain>
    </source>
</reference>
<name>A0ABY5YGT3_9DEIO</name>
<dbReference type="SUPFAM" id="SSF51182">
    <property type="entry name" value="RmlC-like cupins"/>
    <property type="match status" value="1"/>
</dbReference>
<feature type="chain" id="PRO_5046958517" description="Cupin domain-containing protein" evidence="1">
    <location>
        <begin position="25"/>
        <end position="144"/>
    </location>
</feature>
<gene>
    <name evidence="2" type="ORF">N0D28_12825</name>
</gene>
<feature type="signal peptide" evidence="1">
    <location>
        <begin position="1"/>
        <end position="24"/>
    </location>
</feature>
<organism evidence="2 3">
    <name type="scientific">Deinococcus rubellus</name>
    <dbReference type="NCBI Taxonomy" id="1889240"/>
    <lineage>
        <taxon>Bacteria</taxon>
        <taxon>Thermotogati</taxon>
        <taxon>Deinococcota</taxon>
        <taxon>Deinococci</taxon>
        <taxon>Deinococcales</taxon>
        <taxon>Deinococcaceae</taxon>
        <taxon>Deinococcus</taxon>
    </lineage>
</organism>
<dbReference type="InterPro" id="IPR011051">
    <property type="entry name" value="RmlC_Cupin_sf"/>
</dbReference>
<dbReference type="EMBL" id="CP104213">
    <property type="protein sequence ID" value="UWX63607.1"/>
    <property type="molecule type" value="Genomic_DNA"/>
</dbReference>
<proteinExistence type="predicted"/>
<accession>A0ABY5YGT3</accession>
<evidence type="ECO:0000313" key="3">
    <source>
        <dbReference type="Proteomes" id="UP001060261"/>
    </source>
</evidence>
<keyword evidence="1" id="KW-0732">Signal</keyword>
<evidence type="ECO:0008006" key="4">
    <source>
        <dbReference type="Google" id="ProtNLM"/>
    </source>
</evidence>
<dbReference type="InterPro" id="IPR014710">
    <property type="entry name" value="RmlC-like_jellyroll"/>
</dbReference>
<dbReference type="RefSeq" id="WP_260559892.1">
    <property type="nucleotide sequence ID" value="NZ_BAABEC010000158.1"/>
</dbReference>
<evidence type="ECO:0000256" key="1">
    <source>
        <dbReference type="SAM" id="SignalP"/>
    </source>
</evidence>
<keyword evidence="3" id="KW-1185">Reference proteome</keyword>
<evidence type="ECO:0000313" key="2">
    <source>
        <dbReference type="EMBL" id="UWX63607.1"/>
    </source>
</evidence>
<sequence length="144" mass="14888">MRGAFAHLCTVVCIGGLLLGASQAQTSDAPKPEFKVVSAHAFTPPPLPATVQVEQDVLDLPAGICTGFHHHGGPGIETVLTGEVMVETRATATTPASSKTYKAGEAYIYPAGDVHNFCNMTTLPASYTAVLLLPNGAAPTTPDE</sequence>
<dbReference type="Proteomes" id="UP001060261">
    <property type="component" value="Chromosome"/>
</dbReference>
<protein>
    <recommendedName>
        <fullName evidence="4">Cupin domain-containing protein</fullName>
    </recommendedName>
</protein>